<dbReference type="PANTHER" id="PTHR11089:SF30">
    <property type="entry name" value="GUANINE NUCLEOTIDE-BINDING PROTEIN-LIKE 3 HOMOLOG"/>
    <property type="match status" value="1"/>
</dbReference>
<dbReference type="AlphaFoldDB" id="A0A1B6F9Y8"/>
<reference evidence="3" key="1">
    <citation type="submission" date="2015-11" db="EMBL/GenBank/DDBJ databases">
        <title>De novo transcriptome assembly of four potential Pierce s Disease insect vectors from Arizona vineyards.</title>
        <authorList>
            <person name="Tassone E.E."/>
        </authorList>
    </citation>
    <scope>NUCLEOTIDE SEQUENCE</scope>
</reference>
<evidence type="ECO:0000256" key="1">
    <source>
        <dbReference type="ARBA" id="ARBA00022741"/>
    </source>
</evidence>
<dbReference type="InterPro" id="IPR027417">
    <property type="entry name" value="P-loop_NTPase"/>
</dbReference>
<gene>
    <name evidence="3" type="ORF">g.48985</name>
</gene>
<dbReference type="InterPro" id="IPR050755">
    <property type="entry name" value="TRAFAC_YlqF/YawG_RiboMat"/>
</dbReference>
<evidence type="ECO:0000313" key="3">
    <source>
        <dbReference type="EMBL" id="JAS46985.1"/>
    </source>
</evidence>
<evidence type="ECO:0000256" key="2">
    <source>
        <dbReference type="ARBA" id="ARBA00023134"/>
    </source>
</evidence>
<protein>
    <recommendedName>
        <fullName evidence="4">G domain-containing protein</fullName>
    </recommendedName>
</protein>
<feature type="non-terminal residue" evidence="3">
    <location>
        <position position="101"/>
    </location>
</feature>
<keyword evidence="2" id="KW-0342">GTP-binding</keyword>
<name>A0A1B6F9Y8_9HEMI</name>
<accession>A0A1B6F9Y8</accession>
<dbReference type="Gene3D" id="3.40.50.300">
    <property type="entry name" value="P-loop containing nucleotide triphosphate hydrolases"/>
    <property type="match status" value="1"/>
</dbReference>
<organism evidence="3">
    <name type="scientific">Cuerna arida</name>
    <dbReference type="NCBI Taxonomy" id="1464854"/>
    <lineage>
        <taxon>Eukaryota</taxon>
        <taxon>Metazoa</taxon>
        <taxon>Ecdysozoa</taxon>
        <taxon>Arthropoda</taxon>
        <taxon>Hexapoda</taxon>
        <taxon>Insecta</taxon>
        <taxon>Pterygota</taxon>
        <taxon>Neoptera</taxon>
        <taxon>Paraneoptera</taxon>
        <taxon>Hemiptera</taxon>
        <taxon>Auchenorrhyncha</taxon>
        <taxon>Membracoidea</taxon>
        <taxon>Cicadellidae</taxon>
        <taxon>Cicadellinae</taxon>
        <taxon>Proconiini</taxon>
        <taxon>Cuerna</taxon>
    </lineage>
</organism>
<evidence type="ECO:0008006" key="4">
    <source>
        <dbReference type="Google" id="ProtNLM"/>
    </source>
</evidence>
<dbReference type="PANTHER" id="PTHR11089">
    <property type="entry name" value="GTP-BINDING PROTEIN-RELATED"/>
    <property type="match status" value="1"/>
</dbReference>
<dbReference type="GO" id="GO:0005525">
    <property type="term" value="F:GTP binding"/>
    <property type="evidence" value="ECO:0007669"/>
    <property type="project" value="UniProtKB-KW"/>
</dbReference>
<proteinExistence type="predicted"/>
<dbReference type="EMBL" id="GECZ01022784">
    <property type="protein sequence ID" value="JAS46985.1"/>
    <property type="molecule type" value="Transcribed_RNA"/>
</dbReference>
<keyword evidence="1" id="KW-0547">Nucleotide-binding</keyword>
<sequence length="101" mass="10812">CDVGAVAGVTKNVQVVRIDSKIQLIDSPGLVFASVNSSDNSDNLALKNAMNPKDIKDPVAAASLVLQKIDRNQLIETYGVSDFESPEKFMCLMAKQMGKVG</sequence>
<feature type="non-terminal residue" evidence="3">
    <location>
        <position position="1"/>
    </location>
</feature>
<dbReference type="GO" id="GO:0005730">
    <property type="term" value="C:nucleolus"/>
    <property type="evidence" value="ECO:0007669"/>
    <property type="project" value="TreeGrafter"/>
</dbReference>